<feature type="transmembrane region" description="Helical" evidence="2">
    <location>
        <begin position="48"/>
        <end position="72"/>
    </location>
</feature>
<dbReference type="InterPro" id="IPR036259">
    <property type="entry name" value="MFS_trans_sf"/>
</dbReference>
<reference evidence="3" key="1">
    <citation type="submission" date="2020-11" db="EMBL/GenBank/DDBJ databases">
        <authorList>
            <consortium name="DOE Joint Genome Institute"/>
            <person name="Ahrendt S."/>
            <person name="Riley R."/>
            <person name="Andreopoulos W."/>
            <person name="Labutti K."/>
            <person name="Pangilinan J."/>
            <person name="Ruiz-Duenas F.J."/>
            <person name="Barrasa J.M."/>
            <person name="Sanchez-Garcia M."/>
            <person name="Camarero S."/>
            <person name="Miyauchi S."/>
            <person name="Serrano A."/>
            <person name="Linde D."/>
            <person name="Babiker R."/>
            <person name="Drula E."/>
            <person name="Ayuso-Fernandez I."/>
            <person name="Pacheco R."/>
            <person name="Padilla G."/>
            <person name="Ferreira P."/>
            <person name="Barriuso J."/>
            <person name="Kellner H."/>
            <person name="Castanera R."/>
            <person name="Alfaro M."/>
            <person name="Ramirez L."/>
            <person name="Pisabarro A.G."/>
            <person name="Kuo A."/>
            <person name="Tritt A."/>
            <person name="Lipzen A."/>
            <person name="He G."/>
            <person name="Yan M."/>
            <person name="Ng V."/>
            <person name="Cullen D."/>
            <person name="Martin F."/>
            <person name="Rosso M.-N."/>
            <person name="Henrissat B."/>
            <person name="Hibbett D."/>
            <person name="Martinez A.T."/>
            <person name="Grigoriev I.V."/>
        </authorList>
    </citation>
    <scope>NUCLEOTIDE SEQUENCE</scope>
    <source>
        <strain evidence="3">AH 40177</strain>
    </source>
</reference>
<dbReference type="EMBL" id="JADNRY010000018">
    <property type="protein sequence ID" value="KAF9073440.1"/>
    <property type="molecule type" value="Genomic_DNA"/>
</dbReference>
<gene>
    <name evidence="3" type="ORF">BDP27DRAFT_301490</name>
</gene>
<accession>A0A9P5UAV2</accession>
<dbReference type="Proteomes" id="UP000772434">
    <property type="component" value="Unassembled WGS sequence"/>
</dbReference>
<feature type="compositionally biased region" description="Basic and acidic residues" evidence="1">
    <location>
        <begin position="119"/>
        <end position="133"/>
    </location>
</feature>
<keyword evidence="2" id="KW-1133">Transmembrane helix</keyword>
<feature type="transmembrane region" description="Helical" evidence="2">
    <location>
        <begin position="78"/>
        <end position="101"/>
    </location>
</feature>
<evidence type="ECO:0000256" key="2">
    <source>
        <dbReference type="SAM" id="Phobius"/>
    </source>
</evidence>
<dbReference type="OrthoDB" id="3026777at2759"/>
<evidence type="ECO:0000313" key="4">
    <source>
        <dbReference type="Proteomes" id="UP000772434"/>
    </source>
</evidence>
<keyword evidence="2" id="KW-0472">Membrane</keyword>
<sequence>MPKFGSMYSPSEAAVGRIRVFTGGYRGYRNRSGTRCTQGPADTGIGKLFGALAMLQAIGQMILGPLLFGLIYGNTVAYFPKAIFVVAGGILTAALTCTILVRSPVEKHLVSRKNKSKKRVEDALERGRSRASKDLFGATSSPNGSSSSTTPTSV</sequence>
<organism evidence="3 4">
    <name type="scientific">Rhodocollybia butyracea</name>
    <dbReference type="NCBI Taxonomy" id="206335"/>
    <lineage>
        <taxon>Eukaryota</taxon>
        <taxon>Fungi</taxon>
        <taxon>Dikarya</taxon>
        <taxon>Basidiomycota</taxon>
        <taxon>Agaricomycotina</taxon>
        <taxon>Agaricomycetes</taxon>
        <taxon>Agaricomycetidae</taxon>
        <taxon>Agaricales</taxon>
        <taxon>Marasmiineae</taxon>
        <taxon>Omphalotaceae</taxon>
        <taxon>Rhodocollybia</taxon>
    </lineage>
</organism>
<feature type="region of interest" description="Disordered" evidence="1">
    <location>
        <begin position="111"/>
        <end position="154"/>
    </location>
</feature>
<evidence type="ECO:0000313" key="3">
    <source>
        <dbReference type="EMBL" id="KAF9073440.1"/>
    </source>
</evidence>
<proteinExistence type="predicted"/>
<evidence type="ECO:0000256" key="1">
    <source>
        <dbReference type="SAM" id="MobiDB-lite"/>
    </source>
</evidence>
<comment type="caution">
    <text evidence="3">The sequence shown here is derived from an EMBL/GenBank/DDBJ whole genome shotgun (WGS) entry which is preliminary data.</text>
</comment>
<name>A0A9P5UAV2_9AGAR</name>
<protein>
    <submittedName>
        <fullName evidence="3">Uncharacterized protein</fullName>
    </submittedName>
</protein>
<keyword evidence="2" id="KW-0812">Transmembrane</keyword>
<feature type="compositionally biased region" description="Low complexity" evidence="1">
    <location>
        <begin position="139"/>
        <end position="154"/>
    </location>
</feature>
<dbReference type="SUPFAM" id="SSF103473">
    <property type="entry name" value="MFS general substrate transporter"/>
    <property type="match status" value="1"/>
</dbReference>
<keyword evidence="4" id="KW-1185">Reference proteome</keyword>
<dbReference type="AlphaFoldDB" id="A0A9P5UAV2"/>